<evidence type="ECO:0000313" key="1">
    <source>
        <dbReference type="EMBL" id="TXL70058.1"/>
    </source>
</evidence>
<sequence>MALNLAHPVGLRNRTTNVKNDAVDQKLVIDLLSKIGDKCGGKHDRWAGKPPAAGPNGSCPKELADAIWDFQVNWQGRGLIKHPDGVADPGGRTINHMIALTRPVCGPKIDKELKDTHTKIQTDFAKLSRAQKDAACMRILIPLLPSKEAPATFEQIMADPKKLLSLAGVKPDIDGWDILPLFLGTSEWLRSPKVLHQPCAVPSTINPNAKTHKEKEKAHEDECTCSDTVEVDGKCWLNGTVNWGTFGIMVKLCAVEFVPSIFQSAVLLYAETLCRGYKQFINKEDPTLPIEWIRATFNGGAGAAPKIAGNRPNCPCLCKLKGDIVDWDYVWEPVKPRRAAKLPKVK</sequence>
<dbReference type="Proteomes" id="UP000321638">
    <property type="component" value="Unassembled WGS sequence"/>
</dbReference>
<organism evidence="1 2">
    <name type="scientific">Vineibacter terrae</name>
    <dbReference type="NCBI Taxonomy" id="2586908"/>
    <lineage>
        <taxon>Bacteria</taxon>
        <taxon>Pseudomonadati</taxon>
        <taxon>Pseudomonadota</taxon>
        <taxon>Alphaproteobacteria</taxon>
        <taxon>Hyphomicrobiales</taxon>
        <taxon>Vineibacter</taxon>
    </lineage>
</organism>
<name>A0A5C8P964_9HYPH</name>
<comment type="caution">
    <text evidence="1">The sequence shown here is derived from an EMBL/GenBank/DDBJ whole genome shotgun (WGS) entry which is preliminary data.</text>
</comment>
<dbReference type="AlphaFoldDB" id="A0A5C8P964"/>
<evidence type="ECO:0000313" key="2">
    <source>
        <dbReference type="Proteomes" id="UP000321638"/>
    </source>
</evidence>
<reference evidence="1 2" key="1">
    <citation type="submission" date="2019-06" db="EMBL/GenBank/DDBJ databases">
        <title>New taxonomy in bacterial strain CC-CFT640, isolated from vineyard.</title>
        <authorList>
            <person name="Lin S.-Y."/>
            <person name="Tsai C.-F."/>
            <person name="Young C.-C."/>
        </authorList>
    </citation>
    <scope>NUCLEOTIDE SEQUENCE [LARGE SCALE GENOMIC DNA]</scope>
    <source>
        <strain evidence="1 2">CC-CFT640</strain>
    </source>
</reference>
<gene>
    <name evidence="1" type="ORF">FHP25_36205</name>
</gene>
<accession>A0A5C8P964</accession>
<dbReference type="RefSeq" id="WP_178134059.1">
    <property type="nucleotide sequence ID" value="NZ_VDUZ01000066.1"/>
</dbReference>
<keyword evidence="2" id="KW-1185">Reference proteome</keyword>
<protein>
    <submittedName>
        <fullName evidence="1">Uncharacterized protein</fullName>
    </submittedName>
</protein>
<proteinExistence type="predicted"/>
<dbReference type="EMBL" id="VDUZ01000066">
    <property type="protein sequence ID" value="TXL70058.1"/>
    <property type="molecule type" value="Genomic_DNA"/>
</dbReference>